<dbReference type="Proteomes" id="UP001651050">
    <property type="component" value="Unassembled WGS sequence"/>
</dbReference>
<reference evidence="1 2" key="1">
    <citation type="submission" date="2022-02" db="EMBL/GenBank/DDBJ databases">
        <title>The car tank lid bacteriome: a reservoir of bacteria with potential in bioremediation of fuel.</title>
        <authorList>
            <person name="Vidal-Verdu A."/>
            <person name="Gomez-Martinez D."/>
            <person name="Latorre-Perez A."/>
            <person name="Pereto J."/>
            <person name="Porcar M."/>
        </authorList>
    </citation>
    <scope>NUCLEOTIDE SEQUENCE [LARGE SCALE GENOMIC DNA]</scope>
    <source>
        <strain evidence="1 2">4D.3</strain>
    </source>
</reference>
<protein>
    <submittedName>
        <fullName evidence="1">Uncharacterized protein</fullName>
    </submittedName>
</protein>
<accession>A0ABT0J3K4</accession>
<dbReference type="EMBL" id="JALQCY010000003">
    <property type="protein sequence ID" value="MCK9794081.1"/>
    <property type="molecule type" value="Genomic_DNA"/>
</dbReference>
<sequence length="117" mass="12210">MAVAWQSLVEDLDGDRAAVAGFAGSWAGLLPHRTGALTESLRWADVDGAREVLLTIACTADMLGVDRLAEAASQGLDALEEEGVDGARRYVDRIADEARTAAIAVAGALAQDGWSNL</sequence>
<dbReference type="InterPro" id="IPR036641">
    <property type="entry name" value="HPT_dom_sf"/>
</dbReference>
<keyword evidence="2" id="KW-1185">Reference proteome</keyword>
<evidence type="ECO:0000313" key="1">
    <source>
        <dbReference type="EMBL" id="MCK9794081.1"/>
    </source>
</evidence>
<comment type="caution">
    <text evidence="1">The sequence shown here is derived from an EMBL/GenBank/DDBJ whole genome shotgun (WGS) entry which is preliminary data.</text>
</comment>
<evidence type="ECO:0000313" key="2">
    <source>
        <dbReference type="Proteomes" id="UP001651050"/>
    </source>
</evidence>
<proteinExistence type="predicted"/>
<name>A0ABT0J3K4_9MICO</name>
<dbReference type="RefSeq" id="WP_416343936.1">
    <property type="nucleotide sequence ID" value="NZ_JALQCY010000003.1"/>
</dbReference>
<gene>
    <name evidence="1" type="ORF">M1843_10015</name>
</gene>
<dbReference type="SUPFAM" id="SSF47226">
    <property type="entry name" value="Histidine-containing phosphotransfer domain, HPT domain"/>
    <property type="match status" value="1"/>
</dbReference>
<organism evidence="1 2">
    <name type="scientific">Isoptericola peretonis</name>
    <dbReference type="NCBI Taxonomy" id="2918523"/>
    <lineage>
        <taxon>Bacteria</taxon>
        <taxon>Bacillati</taxon>
        <taxon>Actinomycetota</taxon>
        <taxon>Actinomycetes</taxon>
        <taxon>Micrococcales</taxon>
        <taxon>Promicromonosporaceae</taxon>
        <taxon>Isoptericola</taxon>
    </lineage>
</organism>